<dbReference type="GO" id="GO:0046872">
    <property type="term" value="F:metal ion binding"/>
    <property type="evidence" value="ECO:0007669"/>
    <property type="project" value="UniProtKB-KW"/>
</dbReference>
<keyword evidence="6" id="KW-0808">Transferase</keyword>
<dbReference type="EMBL" id="BARU01037372">
    <property type="protein sequence ID" value="GAH87393.1"/>
    <property type="molecule type" value="Genomic_DNA"/>
</dbReference>
<name>X1KZL6_9ZZZZ</name>
<feature type="non-terminal residue" evidence="10">
    <location>
        <position position="128"/>
    </location>
</feature>
<dbReference type="InterPro" id="IPR003473">
    <property type="entry name" value="NadA"/>
</dbReference>
<evidence type="ECO:0000256" key="8">
    <source>
        <dbReference type="ARBA" id="ARBA00023004"/>
    </source>
</evidence>
<keyword evidence="7" id="KW-0479">Metal-binding</keyword>
<dbReference type="InterPro" id="IPR036094">
    <property type="entry name" value="NadA_sf"/>
</dbReference>
<gene>
    <name evidence="10" type="ORF">S03H2_58250</name>
</gene>
<dbReference type="AlphaFoldDB" id="X1KZL6"/>
<keyword evidence="5" id="KW-0662">Pyridine nucleotide biosynthesis</keyword>
<dbReference type="SUPFAM" id="SSF142754">
    <property type="entry name" value="NadA-like"/>
    <property type="match status" value="1"/>
</dbReference>
<keyword evidence="4" id="KW-0004">4Fe-4S</keyword>
<organism evidence="10">
    <name type="scientific">marine sediment metagenome</name>
    <dbReference type="NCBI Taxonomy" id="412755"/>
    <lineage>
        <taxon>unclassified sequences</taxon>
        <taxon>metagenomes</taxon>
        <taxon>ecological metagenomes</taxon>
    </lineage>
</organism>
<evidence type="ECO:0000256" key="1">
    <source>
        <dbReference type="ARBA" id="ARBA00001966"/>
    </source>
</evidence>
<evidence type="ECO:0000256" key="4">
    <source>
        <dbReference type="ARBA" id="ARBA00022485"/>
    </source>
</evidence>
<evidence type="ECO:0000256" key="2">
    <source>
        <dbReference type="ARBA" id="ARBA00005065"/>
    </source>
</evidence>
<sequence length="128" mass="14581">MPRFFQIYFTFNLTKIDKNKKEKMLTENNRNQALVDKLIQLKKERNAVILAHNYQLGEVQDMADFVGDSLDLSRKAAKTKEEVIVFCGVQFMAETASILSPDKIVLLPDINAGCPMANMVTVEKLKEK</sequence>
<keyword evidence="9" id="KW-0411">Iron-sulfur</keyword>
<dbReference type="GO" id="GO:0051539">
    <property type="term" value="F:4 iron, 4 sulfur cluster binding"/>
    <property type="evidence" value="ECO:0007669"/>
    <property type="project" value="UniProtKB-KW"/>
</dbReference>
<evidence type="ECO:0000256" key="9">
    <source>
        <dbReference type="ARBA" id="ARBA00023014"/>
    </source>
</evidence>
<evidence type="ECO:0000313" key="10">
    <source>
        <dbReference type="EMBL" id="GAH87393.1"/>
    </source>
</evidence>
<dbReference type="PANTHER" id="PTHR30573:SF0">
    <property type="entry name" value="QUINOLINATE SYNTHASE, CHLOROPLASTIC"/>
    <property type="match status" value="1"/>
</dbReference>
<dbReference type="Gene3D" id="3.40.50.10800">
    <property type="entry name" value="NadA-like"/>
    <property type="match status" value="2"/>
</dbReference>
<reference evidence="10" key="1">
    <citation type="journal article" date="2014" name="Front. Microbiol.">
        <title>High frequency of phylogenetically diverse reductive dehalogenase-homologous genes in deep subseafloor sedimentary metagenomes.</title>
        <authorList>
            <person name="Kawai M."/>
            <person name="Futagami T."/>
            <person name="Toyoda A."/>
            <person name="Takaki Y."/>
            <person name="Nishi S."/>
            <person name="Hori S."/>
            <person name="Arai W."/>
            <person name="Tsubouchi T."/>
            <person name="Morono Y."/>
            <person name="Uchiyama I."/>
            <person name="Ito T."/>
            <person name="Fujiyama A."/>
            <person name="Inagaki F."/>
            <person name="Takami H."/>
        </authorList>
    </citation>
    <scope>NUCLEOTIDE SEQUENCE</scope>
    <source>
        <strain evidence="10">Expedition CK06-06</strain>
    </source>
</reference>
<proteinExistence type="predicted"/>
<dbReference type="Pfam" id="PF02445">
    <property type="entry name" value="NadA"/>
    <property type="match status" value="1"/>
</dbReference>
<dbReference type="GO" id="GO:0034628">
    <property type="term" value="P:'de novo' NAD+ biosynthetic process from L-aspartate"/>
    <property type="evidence" value="ECO:0007669"/>
    <property type="project" value="TreeGrafter"/>
</dbReference>
<comment type="pathway">
    <text evidence="2">Cofactor biosynthesis; NAD(+) biosynthesis; quinolinate from iminoaspartate: step 1/1.</text>
</comment>
<dbReference type="PANTHER" id="PTHR30573">
    <property type="entry name" value="QUINOLINATE SYNTHETASE A"/>
    <property type="match status" value="1"/>
</dbReference>
<dbReference type="GO" id="GO:0008987">
    <property type="term" value="F:quinolinate synthetase A activity"/>
    <property type="evidence" value="ECO:0007669"/>
    <property type="project" value="InterPro"/>
</dbReference>
<evidence type="ECO:0000256" key="7">
    <source>
        <dbReference type="ARBA" id="ARBA00022723"/>
    </source>
</evidence>
<dbReference type="UniPathway" id="UPA00253">
    <property type="reaction ID" value="UER00327"/>
</dbReference>
<keyword evidence="8" id="KW-0408">Iron</keyword>
<accession>X1KZL6</accession>
<evidence type="ECO:0000256" key="5">
    <source>
        <dbReference type="ARBA" id="ARBA00022642"/>
    </source>
</evidence>
<comment type="caution">
    <text evidence="10">The sequence shown here is derived from an EMBL/GenBank/DDBJ whole genome shotgun (WGS) entry which is preliminary data.</text>
</comment>
<evidence type="ECO:0000256" key="6">
    <source>
        <dbReference type="ARBA" id="ARBA00022679"/>
    </source>
</evidence>
<dbReference type="EC" id="2.5.1.72" evidence="3"/>
<comment type="cofactor">
    <cofactor evidence="1">
        <name>[4Fe-4S] cluster</name>
        <dbReference type="ChEBI" id="CHEBI:49883"/>
    </cofactor>
</comment>
<protein>
    <recommendedName>
        <fullName evidence="3">quinolinate synthase</fullName>
        <ecNumber evidence="3">2.5.1.72</ecNumber>
    </recommendedName>
</protein>
<evidence type="ECO:0000256" key="3">
    <source>
        <dbReference type="ARBA" id="ARBA00012669"/>
    </source>
</evidence>